<accession>A0A2D4LJ38</accession>
<feature type="chain" id="PRO_5015078612" description="Secreted protein" evidence="1">
    <location>
        <begin position="21"/>
        <end position="126"/>
    </location>
</feature>
<reference evidence="2" key="1">
    <citation type="submission" date="2017-07" db="EMBL/GenBank/DDBJ databases">
        <authorList>
            <person name="Mikheyev A."/>
            <person name="Grau M."/>
        </authorList>
    </citation>
    <scope>NUCLEOTIDE SEQUENCE</scope>
    <source>
        <tissue evidence="2">Venom_gland</tissue>
    </source>
</reference>
<organism evidence="2">
    <name type="scientific">Micrurus spixii</name>
    <name type="common">Amazon coral snake</name>
    <dbReference type="NCBI Taxonomy" id="129469"/>
    <lineage>
        <taxon>Eukaryota</taxon>
        <taxon>Metazoa</taxon>
        <taxon>Chordata</taxon>
        <taxon>Craniata</taxon>
        <taxon>Vertebrata</taxon>
        <taxon>Euteleostomi</taxon>
        <taxon>Lepidosauria</taxon>
        <taxon>Squamata</taxon>
        <taxon>Bifurcata</taxon>
        <taxon>Unidentata</taxon>
        <taxon>Episquamata</taxon>
        <taxon>Toxicofera</taxon>
        <taxon>Serpentes</taxon>
        <taxon>Colubroidea</taxon>
        <taxon>Elapidae</taxon>
        <taxon>Elapinae</taxon>
        <taxon>Micrurus</taxon>
    </lineage>
</organism>
<evidence type="ECO:0000313" key="2">
    <source>
        <dbReference type="EMBL" id="LAB20949.1"/>
    </source>
</evidence>
<sequence length="126" mass="14379">MSFPWFTLCWLLLCSSTKLSFPECSSSSWLPFWDHCCNLPLGEIFLSGRGVVAPLDPPGDFPLLHHPTRVAPVPIGTLQQVSSSKTMHDRGFRIDIDKEQTGCQQLRLLKAWRLKHMNNSCRVWLL</sequence>
<dbReference type="EMBL" id="IACM01020723">
    <property type="protein sequence ID" value="LAB20949.1"/>
    <property type="molecule type" value="Transcribed_RNA"/>
</dbReference>
<proteinExistence type="predicted"/>
<reference evidence="2" key="2">
    <citation type="submission" date="2017-11" db="EMBL/GenBank/DDBJ databases">
        <title>Coralsnake Venomics: Analyses of Venom Gland Transcriptomes and Proteomes of Six Brazilian Taxa.</title>
        <authorList>
            <person name="Aird S.D."/>
            <person name="Jorge da Silva N."/>
            <person name="Qiu L."/>
            <person name="Villar-Briones A."/>
            <person name="Aparecida-Saddi V."/>
            <person name="Campos-Telles M.P."/>
            <person name="Grau M."/>
            <person name="Mikheyev A.S."/>
        </authorList>
    </citation>
    <scope>NUCLEOTIDE SEQUENCE</scope>
    <source>
        <tissue evidence="2">Venom_gland</tissue>
    </source>
</reference>
<feature type="signal peptide" evidence="1">
    <location>
        <begin position="1"/>
        <end position="20"/>
    </location>
</feature>
<protein>
    <recommendedName>
        <fullName evidence="3">Secreted protein</fullName>
    </recommendedName>
</protein>
<evidence type="ECO:0000256" key="1">
    <source>
        <dbReference type="SAM" id="SignalP"/>
    </source>
</evidence>
<keyword evidence="1" id="KW-0732">Signal</keyword>
<dbReference type="EMBL" id="IACM01020718">
    <property type="protein sequence ID" value="LAB20938.1"/>
    <property type="molecule type" value="Transcribed_RNA"/>
</dbReference>
<name>A0A2D4LJ38_9SAUR</name>
<dbReference type="AlphaFoldDB" id="A0A2D4LJ38"/>
<evidence type="ECO:0008006" key="3">
    <source>
        <dbReference type="Google" id="ProtNLM"/>
    </source>
</evidence>